<dbReference type="Pfam" id="PF04147">
    <property type="entry name" value="Nop14"/>
    <property type="match status" value="1"/>
</dbReference>
<dbReference type="GO" id="GO:0030692">
    <property type="term" value="C:Noc4p-Nop14p complex"/>
    <property type="evidence" value="ECO:0007669"/>
    <property type="project" value="TreeGrafter"/>
</dbReference>
<keyword evidence="4" id="KW-0690">Ribosome biogenesis</keyword>
<feature type="domain" description="VWFA" evidence="16">
    <location>
        <begin position="63"/>
        <end position="241"/>
    </location>
</feature>
<evidence type="ECO:0000256" key="2">
    <source>
        <dbReference type="ARBA" id="ARBA00006092"/>
    </source>
</evidence>
<keyword evidence="9" id="KW-0862">Zinc</keyword>
<dbReference type="OMA" id="YTFTGTH"/>
<keyword evidence="8" id="KW-0863">Zinc-finger</keyword>
<dbReference type="InterPro" id="IPR012170">
    <property type="entry name" value="TFIIH_SSL1/p44"/>
</dbReference>
<dbReference type="GO" id="GO:0008270">
    <property type="term" value="F:zinc ion binding"/>
    <property type="evidence" value="ECO:0007669"/>
    <property type="project" value="UniProtKB-KW"/>
</dbReference>
<protein>
    <submittedName>
        <fullName evidence="18">Nucleolar protein 14</fullName>
    </submittedName>
</protein>
<evidence type="ECO:0000259" key="16">
    <source>
        <dbReference type="SMART" id="SM00327"/>
    </source>
</evidence>
<keyword evidence="7" id="KW-0227">DNA damage</keyword>
<evidence type="ECO:0000256" key="8">
    <source>
        <dbReference type="ARBA" id="ARBA00022771"/>
    </source>
</evidence>
<dbReference type="GO" id="GO:0000439">
    <property type="term" value="C:transcription factor TFIIH core complex"/>
    <property type="evidence" value="ECO:0007669"/>
    <property type="project" value="InterPro"/>
</dbReference>
<dbReference type="InParanoid" id="A0A1S0UJE8"/>
<dbReference type="SUPFAM" id="SSF57889">
    <property type="entry name" value="Cysteine-rich domain"/>
    <property type="match status" value="1"/>
</dbReference>
<keyword evidence="15" id="KW-0175">Coiled coil</keyword>
<evidence type="ECO:0000256" key="7">
    <source>
        <dbReference type="ARBA" id="ARBA00022763"/>
    </source>
</evidence>
<evidence type="ECO:0000256" key="3">
    <source>
        <dbReference type="ARBA" id="ARBA00007466"/>
    </source>
</evidence>
<dbReference type="Pfam" id="PF04056">
    <property type="entry name" value="Ssl1"/>
    <property type="match status" value="1"/>
</dbReference>
<evidence type="ECO:0000256" key="13">
    <source>
        <dbReference type="ARBA" id="ARBA00023242"/>
    </source>
</evidence>
<keyword evidence="11" id="KW-0804">Transcription</keyword>
<dbReference type="AlphaFoldDB" id="A0A1S0UJE8"/>
<keyword evidence="12" id="KW-0234">DNA repair</keyword>
<dbReference type="Pfam" id="PF07975">
    <property type="entry name" value="C1_4"/>
    <property type="match status" value="1"/>
</dbReference>
<dbReference type="CTD" id="9942574"/>
<dbReference type="PANTHER" id="PTHR23183">
    <property type="entry name" value="NOP14"/>
    <property type="match status" value="1"/>
</dbReference>
<dbReference type="Gene3D" id="3.40.50.410">
    <property type="entry name" value="von Willebrand factor, type A domain"/>
    <property type="match status" value="1"/>
</dbReference>
<dbReference type="GO" id="GO:0032040">
    <property type="term" value="C:small-subunit processome"/>
    <property type="evidence" value="ECO:0007669"/>
    <property type="project" value="InterPro"/>
</dbReference>
<dbReference type="GO" id="GO:0030490">
    <property type="term" value="P:maturation of SSU-rRNA"/>
    <property type="evidence" value="ECO:0007669"/>
    <property type="project" value="TreeGrafter"/>
</dbReference>
<evidence type="ECO:0000256" key="4">
    <source>
        <dbReference type="ARBA" id="ARBA00022517"/>
    </source>
</evidence>
<dbReference type="InterPro" id="IPR046349">
    <property type="entry name" value="C1-like_sf"/>
</dbReference>
<dbReference type="InterPro" id="IPR036465">
    <property type="entry name" value="vWFA_dom_sf"/>
</dbReference>
<comment type="similarity">
    <text evidence="2">Belongs to the GTF2H2 family.</text>
</comment>
<dbReference type="SMART" id="SM01047">
    <property type="entry name" value="C1_4"/>
    <property type="match status" value="1"/>
</dbReference>
<dbReference type="GO" id="GO:0006289">
    <property type="term" value="P:nucleotide-excision repair"/>
    <property type="evidence" value="ECO:0007669"/>
    <property type="project" value="InterPro"/>
</dbReference>
<dbReference type="InterPro" id="IPR007198">
    <property type="entry name" value="Ssl1-like"/>
</dbReference>
<dbReference type="InterPro" id="IPR007276">
    <property type="entry name" value="Nop14"/>
</dbReference>
<dbReference type="InterPro" id="IPR002035">
    <property type="entry name" value="VWF_A"/>
</dbReference>
<dbReference type="OrthoDB" id="284275at2759"/>
<dbReference type="GO" id="GO:0006351">
    <property type="term" value="P:DNA-templated transcription"/>
    <property type="evidence" value="ECO:0007669"/>
    <property type="project" value="InterPro"/>
</dbReference>
<dbReference type="RefSeq" id="XP_020306436.1">
    <property type="nucleotide sequence ID" value="XM_020449957.1"/>
</dbReference>
<dbReference type="KEGG" id="loa:LOAG_17296"/>
<dbReference type="PANTHER" id="PTHR23183:SF0">
    <property type="entry name" value="NUCLEOLAR PROTEIN 14"/>
    <property type="match status" value="1"/>
</dbReference>
<comment type="subcellular location">
    <subcellularLocation>
        <location evidence="1">Nucleus</location>
        <location evidence="1">Nucleolus</location>
    </subcellularLocation>
</comment>
<sequence length="1208" mass="137871">MNDDDEPEGYTWEVDYADGLNIRDVLHEDESGSIEKSVAKLILDTKRKKRLNNRPAKVRLGIMRYLYLVIDCSFSMADKSIPPSRLAVTIKALNQFLDKFSEQNPISQVGIVVCKDKRAECLIPLTGNVRLVKESLSTITEVLCHGEFSLHNSLMAAIKSLHSYPGYASREVILIVASLSTCDPSNIFGTFELLKRYHIRCSVISLSAEVFIFRKLCSATSGCHNVILDSTHFEVILNEHANPPISSRNAESSVVRMGFPAHESIDSPSFCLCHQSEIRPSGGRGFFCPQCGARYCSLPVECRICKLTLISAPQLARSLHNLLPLPAFEEIDTTERVCFACIRQLDDKSFVCKNCKSTFCIDCDVLLHESLQICPGCKSGHNEKINGKVKKPTVQSAKLNPFELKYNRSKHRILGTKAVSAACGAPGLSKKKAFENRTRTLAVEWKERGKRNKIIDQRIGEANSMMDNEECISKRFTAERLKIFEATNSELTNEEKLTHRGRELAKVEKYDRSMLSDEDDDDEARGGGSIGASTVAAIHFGGGVAAFTEDTASKRRNFITELIAKTKQQRYDKKLARDEREDATERLDKKWNEIQQTDAISTFVRPVKDKSSMGGPEKDDYDHLFYELQMDSGKRGEASERQKTKEEIAYEEREKLVRQEKARLARIDKDDIREAKKKSGTVGNKEDFVVKYDGSGVLMNAEKLKKGRIKIVRTESSDEGYEFESDEVDENEEEDDFDALVNGDEQINLPPSSLKNIAANAETKIRKGSENGELPFVIDLPQKYESLKKLLDAENDANCEVIIKRLIKLYHPSLREGNKSQLGRLFTLLLRYYDDLSKERVVKITLIGYISRGLYCLMKFNIEHSARCMRALLRQQYALHASAPREMFTFRFIAFLKLVSTLYPMRDAFHPVVSPTLAFACRLISAARMCAIKDITRMLLMVRMLSSFVEESKRYLPEVIAFLHGIFLMAVESRDDERCPMATFPISLPHRRMLFVTDDCSTIEIPSQLDVTQVFADDIDSFEESNKNRLCVLNIAFTVLCRFSFIYSNIISFSIIFRPLLGLLSRLPRNLFPAQLLTELSALESFITAQSSRNLLKQLQRPMKQKKMLNLLEPRFDENRDIKKAQCEKKIAKKSEKVEIKQLTKKYKKELRGTVRELRRDNQFLNREKRREMLENDKVRKEKTKWLISTLQGQESEYKKNAHMKHKL</sequence>
<keyword evidence="5" id="KW-0698">rRNA processing</keyword>
<feature type="domain" description="TFIIH C1-like" evidence="17">
    <location>
        <begin position="337"/>
        <end position="379"/>
    </location>
</feature>
<evidence type="ECO:0000256" key="10">
    <source>
        <dbReference type="ARBA" id="ARBA00023015"/>
    </source>
</evidence>
<dbReference type="FunCoup" id="A0A1S0UJE8">
    <property type="interactions" value="2399"/>
</dbReference>
<evidence type="ECO:0000259" key="17">
    <source>
        <dbReference type="SMART" id="SM01047"/>
    </source>
</evidence>
<dbReference type="SUPFAM" id="SSF53300">
    <property type="entry name" value="vWA-like"/>
    <property type="match status" value="1"/>
</dbReference>
<dbReference type="SMART" id="SM00327">
    <property type="entry name" value="VWA"/>
    <property type="match status" value="1"/>
</dbReference>
<dbReference type="EMBL" id="JH712124">
    <property type="protein sequence ID" value="EJD75581.1"/>
    <property type="molecule type" value="Genomic_DNA"/>
</dbReference>
<evidence type="ECO:0000256" key="5">
    <source>
        <dbReference type="ARBA" id="ARBA00022552"/>
    </source>
</evidence>
<evidence type="ECO:0000256" key="15">
    <source>
        <dbReference type="SAM" id="Coils"/>
    </source>
</evidence>
<dbReference type="InterPro" id="IPR004595">
    <property type="entry name" value="TFIIH_C1-like_dom"/>
</dbReference>
<dbReference type="InterPro" id="IPR013083">
    <property type="entry name" value="Znf_RING/FYVE/PHD"/>
</dbReference>
<evidence type="ECO:0000256" key="14">
    <source>
        <dbReference type="ARBA" id="ARBA00024695"/>
    </source>
</evidence>
<evidence type="ECO:0000313" key="18">
    <source>
        <dbReference type="EMBL" id="EJD75581.1"/>
    </source>
</evidence>
<keyword evidence="13" id="KW-0539">Nucleus</keyword>
<dbReference type="GeneID" id="9942574"/>
<dbReference type="FunFam" id="3.40.50.410:FF:000015">
    <property type="entry name" value="General transcription factor IIH subunit 2"/>
    <property type="match status" value="1"/>
</dbReference>
<gene>
    <name evidence="18" type="ORF">LOAG_17296</name>
</gene>
<feature type="coiled-coil region" evidence="15">
    <location>
        <begin position="1148"/>
        <end position="1182"/>
    </location>
</feature>
<comment type="function">
    <text evidence="14">Involved in nucleolar processing of pre-18S ribosomal RNA. Has a role in the nuclear export of 40S pre-ribosomal subunit to the cytoplasm.</text>
</comment>
<reference evidence="18" key="1">
    <citation type="submission" date="2012-04" db="EMBL/GenBank/DDBJ databases">
        <title>The Genome Sequence of Loa loa.</title>
        <authorList>
            <consortium name="The Broad Institute Genome Sequencing Platform"/>
            <consortium name="Broad Institute Genome Sequencing Center for Infectious Disease"/>
            <person name="Nutman T.B."/>
            <person name="Fink D.L."/>
            <person name="Russ C."/>
            <person name="Young S."/>
            <person name="Zeng Q."/>
            <person name="Gargeya S."/>
            <person name="Alvarado L."/>
            <person name="Berlin A."/>
            <person name="Chapman S.B."/>
            <person name="Chen Z."/>
            <person name="Freedman E."/>
            <person name="Gellesch M."/>
            <person name="Goldberg J."/>
            <person name="Griggs A."/>
            <person name="Gujja S."/>
            <person name="Heilman E.R."/>
            <person name="Heiman D."/>
            <person name="Howarth C."/>
            <person name="Mehta T."/>
            <person name="Neiman D."/>
            <person name="Pearson M."/>
            <person name="Roberts A."/>
            <person name="Saif S."/>
            <person name="Shea T."/>
            <person name="Shenoy N."/>
            <person name="Sisk P."/>
            <person name="Stolte C."/>
            <person name="Sykes S."/>
            <person name="White J."/>
            <person name="Yandava C."/>
            <person name="Haas B."/>
            <person name="Henn M.R."/>
            <person name="Nusbaum C."/>
            <person name="Birren B."/>
        </authorList>
    </citation>
    <scope>NUCLEOTIDE SEQUENCE [LARGE SCALE GENOMIC DNA]</scope>
</reference>
<evidence type="ECO:0000256" key="6">
    <source>
        <dbReference type="ARBA" id="ARBA00022723"/>
    </source>
</evidence>
<evidence type="ECO:0000256" key="12">
    <source>
        <dbReference type="ARBA" id="ARBA00023204"/>
    </source>
</evidence>
<dbReference type="NCBIfam" id="TIGR00622">
    <property type="entry name" value="ssl1"/>
    <property type="match status" value="1"/>
</dbReference>
<evidence type="ECO:0000256" key="11">
    <source>
        <dbReference type="ARBA" id="ARBA00023163"/>
    </source>
</evidence>
<keyword evidence="6" id="KW-0479">Metal-binding</keyword>
<comment type="similarity">
    <text evidence="3">Belongs to the NOP14 family.</text>
</comment>
<accession>A0A1S0UJE8</accession>
<name>A0A1S0UJE8_LOALO</name>
<organism evidence="18">
    <name type="scientific">Loa loa</name>
    <name type="common">Eye worm</name>
    <name type="synonym">Filaria loa</name>
    <dbReference type="NCBI Taxonomy" id="7209"/>
    <lineage>
        <taxon>Eukaryota</taxon>
        <taxon>Metazoa</taxon>
        <taxon>Ecdysozoa</taxon>
        <taxon>Nematoda</taxon>
        <taxon>Chromadorea</taxon>
        <taxon>Rhabditida</taxon>
        <taxon>Spirurina</taxon>
        <taxon>Spiruromorpha</taxon>
        <taxon>Filarioidea</taxon>
        <taxon>Onchocercidae</taxon>
        <taxon>Loa</taxon>
    </lineage>
</organism>
<evidence type="ECO:0000256" key="9">
    <source>
        <dbReference type="ARBA" id="ARBA00022833"/>
    </source>
</evidence>
<evidence type="ECO:0000256" key="1">
    <source>
        <dbReference type="ARBA" id="ARBA00004604"/>
    </source>
</evidence>
<proteinExistence type="inferred from homology"/>
<dbReference type="Gene3D" id="3.30.40.10">
    <property type="entry name" value="Zinc/RING finger domain, C3HC4 (zinc finger)"/>
    <property type="match status" value="1"/>
</dbReference>
<keyword evidence="10" id="KW-0805">Transcription regulation</keyword>